<proteinExistence type="predicted"/>
<organism evidence="2">
    <name type="scientific">Brassica cretica</name>
    <name type="common">Mustard</name>
    <dbReference type="NCBI Taxonomy" id="69181"/>
    <lineage>
        <taxon>Eukaryota</taxon>
        <taxon>Viridiplantae</taxon>
        <taxon>Streptophyta</taxon>
        <taxon>Embryophyta</taxon>
        <taxon>Tracheophyta</taxon>
        <taxon>Spermatophyta</taxon>
        <taxon>Magnoliopsida</taxon>
        <taxon>eudicotyledons</taxon>
        <taxon>Gunneridae</taxon>
        <taxon>Pentapetalae</taxon>
        <taxon>rosids</taxon>
        <taxon>malvids</taxon>
        <taxon>Brassicales</taxon>
        <taxon>Brassicaceae</taxon>
        <taxon>Brassiceae</taxon>
        <taxon>Brassica</taxon>
    </lineage>
</organism>
<feature type="compositionally biased region" description="Polar residues" evidence="1">
    <location>
        <begin position="109"/>
        <end position="126"/>
    </location>
</feature>
<dbReference type="AlphaFoldDB" id="A0A8S9HXL5"/>
<sequence length="183" mass="20956">MADQEKVQGIKLAYHILCKIRKSLPGCDDASSRVCYNKLIHLINQSAAFPFHKRWDLFFLADKKPKRSPSLCETLVTLSLSLLSKAIRRLRHFVSVSDDFRSFYNAPPTSENPCNNKDSSPTSDLNTLHDPETEPTNLHRICMKPEETPPEILQRNSTSLPILGNEFYLFSSSWFKTIRVENT</sequence>
<feature type="region of interest" description="Disordered" evidence="1">
    <location>
        <begin position="109"/>
        <end position="135"/>
    </location>
</feature>
<comment type="caution">
    <text evidence="2">The sequence shown here is derived from an EMBL/GenBank/DDBJ whole genome shotgun (WGS) entry which is preliminary data.</text>
</comment>
<protein>
    <submittedName>
        <fullName evidence="2">Uncharacterized protein</fullName>
    </submittedName>
</protein>
<gene>
    <name evidence="2" type="ORF">F2Q70_00015603</name>
</gene>
<name>A0A8S9HXL5_BRACR</name>
<evidence type="ECO:0000313" key="2">
    <source>
        <dbReference type="EMBL" id="KAF2561887.1"/>
    </source>
</evidence>
<dbReference type="EMBL" id="QGKY02001250">
    <property type="protein sequence ID" value="KAF2561887.1"/>
    <property type="molecule type" value="Genomic_DNA"/>
</dbReference>
<reference evidence="2" key="1">
    <citation type="submission" date="2019-12" db="EMBL/GenBank/DDBJ databases">
        <title>Genome sequencing and annotation of Brassica cretica.</title>
        <authorList>
            <person name="Studholme D.J."/>
            <person name="Sarris P.F."/>
        </authorList>
    </citation>
    <scope>NUCLEOTIDE SEQUENCE</scope>
    <source>
        <strain evidence="2">PFS-102/07</strain>
        <tissue evidence="2">Leaf</tissue>
    </source>
</reference>
<accession>A0A8S9HXL5</accession>
<evidence type="ECO:0000256" key="1">
    <source>
        <dbReference type="SAM" id="MobiDB-lite"/>
    </source>
</evidence>